<feature type="domain" description="TonB C-terminal" evidence="11">
    <location>
        <begin position="239"/>
        <end position="326"/>
    </location>
</feature>
<organism evidence="12 13">
    <name type="scientific">Sulfurovum riftiae</name>
    <dbReference type="NCBI Taxonomy" id="1630136"/>
    <lineage>
        <taxon>Bacteria</taxon>
        <taxon>Pseudomonadati</taxon>
        <taxon>Campylobacterota</taxon>
        <taxon>Epsilonproteobacteria</taxon>
        <taxon>Campylobacterales</taxon>
        <taxon>Sulfurovaceae</taxon>
        <taxon>Sulfurovum</taxon>
    </lineage>
</organism>
<dbReference type="NCBIfam" id="TIGR01352">
    <property type="entry name" value="tonB_Cterm"/>
    <property type="match status" value="1"/>
</dbReference>
<feature type="region of interest" description="Disordered" evidence="10">
    <location>
        <begin position="147"/>
        <end position="210"/>
    </location>
</feature>
<name>A0A151CF49_9BACT</name>
<dbReference type="AlphaFoldDB" id="A0A151CF49"/>
<evidence type="ECO:0000256" key="7">
    <source>
        <dbReference type="ARBA" id="ARBA00022927"/>
    </source>
</evidence>
<dbReference type="InterPro" id="IPR006260">
    <property type="entry name" value="TonB/TolA_C"/>
</dbReference>
<keyword evidence="3" id="KW-0813">Transport</keyword>
<comment type="similarity">
    <text evidence="2">Belongs to the TonB family.</text>
</comment>
<dbReference type="InterPro" id="IPR037682">
    <property type="entry name" value="TonB_C"/>
</dbReference>
<keyword evidence="7" id="KW-0653">Protein transport</keyword>
<dbReference type="Gene3D" id="3.30.1150.10">
    <property type="match status" value="1"/>
</dbReference>
<proteinExistence type="inferred from homology"/>
<evidence type="ECO:0000313" key="13">
    <source>
        <dbReference type="Proteomes" id="UP000075359"/>
    </source>
</evidence>
<gene>
    <name evidence="12" type="ORF">AS592_04640</name>
</gene>
<evidence type="ECO:0000256" key="2">
    <source>
        <dbReference type="ARBA" id="ARBA00006555"/>
    </source>
</evidence>
<evidence type="ECO:0000256" key="1">
    <source>
        <dbReference type="ARBA" id="ARBA00004383"/>
    </source>
</evidence>
<evidence type="ECO:0000256" key="10">
    <source>
        <dbReference type="SAM" id="MobiDB-lite"/>
    </source>
</evidence>
<dbReference type="PANTHER" id="PTHR33446">
    <property type="entry name" value="PROTEIN TONB-RELATED"/>
    <property type="match status" value="1"/>
</dbReference>
<dbReference type="Pfam" id="PF03544">
    <property type="entry name" value="TonB_C"/>
    <property type="match status" value="1"/>
</dbReference>
<dbReference type="EMBL" id="LNKT01000056">
    <property type="protein sequence ID" value="KYJ85883.1"/>
    <property type="molecule type" value="Genomic_DNA"/>
</dbReference>
<dbReference type="RefSeq" id="WP_067331827.1">
    <property type="nucleotide sequence ID" value="NZ_LNKT01000056.1"/>
</dbReference>
<evidence type="ECO:0000256" key="8">
    <source>
        <dbReference type="ARBA" id="ARBA00022989"/>
    </source>
</evidence>
<evidence type="ECO:0000256" key="5">
    <source>
        <dbReference type="ARBA" id="ARBA00022519"/>
    </source>
</evidence>
<sequence>MKIRGRTIRTLEGLLLSLLLHLLIFLLFFVSFKELKFAPPPPKSKKISLNLKQISTTPPTPPAPKAVVPPRPKPQPKAVQPQPKPQPVIPPVPKPVPQKPVVKEPVKKEPVKEPTPPAKKKLLDEKARLVVEKKETEENNVTKVVKKEKVKKEEKPKKVVKKKTEKPKKKIVKKTRPRKPSRPKGGLAGALMGSGRSVSLAPSAPSSPNYGSQMIKQLYGSEFDSFTPTQKKFIKKNLGVIHRITQRTLIQNGYPDVAVRTMQEGTNVVTFYLHPNGNITNLRLLSRIGYTALDDNTLEVIRIAYKDYPRPKTKTKITFYVQYSIY</sequence>
<keyword evidence="13" id="KW-1185">Reference proteome</keyword>
<dbReference type="PANTHER" id="PTHR33446:SF2">
    <property type="entry name" value="PROTEIN TONB"/>
    <property type="match status" value="1"/>
</dbReference>
<keyword evidence="8" id="KW-1133">Transmembrane helix</keyword>
<dbReference type="STRING" id="1630136.AS592_04640"/>
<evidence type="ECO:0000256" key="4">
    <source>
        <dbReference type="ARBA" id="ARBA00022475"/>
    </source>
</evidence>
<keyword evidence="9" id="KW-0472">Membrane</keyword>
<feature type="compositionally biased region" description="Basic residues" evidence="10">
    <location>
        <begin position="158"/>
        <end position="182"/>
    </location>
</feature>
<feature type="compositionally biased region" description="Basic and acidic residues" evidence="10">
    <location>
        <begin position="101"/>
        <end position="112"/>
    </location>
</feature>
<keyword evidence="6" id="KW-0812">Transmembrane</keyword>
<dbReference type="GO" id="GO:0031992">
    <property type="term" value="F:energy transducer activity"/>
    <property type="evidence" value="ECO:0007669"/>
    <property type="project" value="TreeGrafter"/>
</dbReference>
<dbReference type="GO" id="GO:0098797">
    <property type="term" value="C:plasma membrane protein complex"/>
    <property type="evidence" value="ECO:0007669"/>
    <property type="project" value="TreeGrafter"/>
</dbReference>
<comment type="caution">
    <text evidence="12">The sequence shown here is derived from an EMBL/GenBank/DDBJ whole genome shotgun (WGS) entry which is preliminary data.</text>
</comment>
<dbReference type="GO" id="GO:0055085">
    <property type="term" value="P:transmembrane transport"/>
    <property type="evidence" value="ECO:0007669"/>
    <property type="project" value="InterPro"/>
</dbReference>
<dbReference type="SUPFAM" id="SSF74653">
    <property type="entry name" value="TolA/TonB C-terminal domain"/>
    <property type="match status" value="1"/>
</dbReference>
<accession>A0A151CF49</accession>
<dbReference type="GO" id="GO:0015031">
    <property type="term" value="P:protein transport"/>
    <property type="evidence" value="ECO:0007669"/>
    <property type="project" value="UniProtKB-KW"/>
</dbReference>
<protein>
    <recommendedName>
        <fullName evidence="11">TonB C-terminal domain-containing protein</fullName>
    </recommendedName>
</protein>
<keyword evidence="4" id="KW-1003">Cell membrane</keyword>
<feature type="compositionally biased region" description="Basic and acidic residues" evidence="10">
    <location>
        <begin position="147"/>
        <end position="157"/>
    </location>
</feature>
<keyword evidence="5" id="KW-0997">Cell inner membrane</keyword>
<feature type="region of interest" description="Disordered" evidence="10">
    <location>
        <begin position="53"/>
        <end position="125"/>
    </location>
</feature>
<dbReference type="Proteomes" id="UP000075359">
    <property type="component" value="Unassembled WGS sequence"/>
</dbReference>
<evidence type="ECO:0000256" key="6">
    <source>
        <dbReference type="ARBA" id="ARBA00022692"/>
    </source>
</evidence>
<dbReference type="OrthoDB" id="5349195at2"/>
<evidence type="ECO:0000313" key="12">
    <source>
        <dbReference type="EMBL" id="KYJ85883.1"/>
    </source>
</evidence>
<dbReference type="InterPro" id="IPR051045">
    <property type="entry name" value="TonB-dependent_transducer"/>
</dbReference>
<dbReference type="PROSITE" id="PS52015">
    <property type="entry name" value="TONB_CTD"/>
    <property type="match status" value="1"/>
</dbReference>
<feature type="compositionally biased region" description="Pro residues" evidence="10">
    <location>
        <begin position="58"/>
        <end position="75"/>
    </location>
</feature>
<evidence type="ECO:0000259" key="11">
    <source>
        <dbReference type="PROSITE" id="PS52015"/>
    </source>
</evidence>
<feature type="compositionally biased region" description="Pro residues" evidence="10">
    <location>
        <begin position="82"/>
        <end position="98"/>
    </location>
</feature>
<evidence type="ECO:0000256" key="9">
    <source>
        <dbReference type="ARBA" id="ARBA00023136"/>
    </source>
</evidence>
<evidence type="ECO:0000256" key="3">
    <source>
        <dbReference type="ARBA" id="ARBA00022448"/>
    </source>
</evidence>
<comment type="subcellular location">
    <subcellularLocation>
        <location evidence="1">Cell inner membrane</location>
        <topology evidence="1">Single-pass membrane protein</topology>
        <orientation evidence="1">Periplasmic side</orientation>
    </subcellularLocation>
</comment>
<reference evidence="12 13" key="1">
    <citation type="submission" date="2015-11" db="EMBL/GenBank/DDBJ databases">
        <title>Draft genome of Sulfurovum riftiae 1812E, a member of the Epsilonproteobacteria isolated from the tube of the deep-sea hydrothermal vent tubewom Riftia pachyptila.</title>
        <authorList>
            <person name="Vetriani C."/>
            <person name="Giovannelli D."/>
        </authorList>
    </citation>
    <scope>NUCLEOTIDE SEQUENCE [LARGE SCALE GENOMIC DNA]</scope>
    <source>
        <strain evidence="12 13">1812E</strain>
    </source>
</reference>